<evidence type="ECO:0000256" key="1">
    <source>
        <dbReference type="SAM" id="MobiDB-lite"/>
    </source>
</evidence>
<accession>A0A5S4EUY2</accession>
<protein>
    <recommendedName>
        <fullName evidence="4">PE domain-containing protein</fullName>
    </recommendedName>
</protein>
<evidence type="ECO:0008006" key="4">
    <source>
        <dbReference type="Google" id="ProtNLM"/>
    </source>
</evidence>
<dbReference type="AlphaFoldDB" id="A0A5S4EUY2"/>
<proteinExistence type="predicted"/>
<evidence type="ECO:0000313" key="3">
    <source>
        <dbReference type="Proteomes" id="UP000309128"/>
    </source>
</evidence>
<gene>
    <name evidence="2" type="ORF">ETD86_52500</name>
</gene>
<reference evidence="2 3" key="1">
    <citation type="submission" date="2019-05" db="EMBL/GenBank/DDBJ databases">
        <title>Draft genome sequence of Nonomuraea turkmeniaca DSM 43926.</title>
        <authorList>
            <person name="Saricaoglu S."/>
            <person name="Isik K."/>
        </authorList>
    </citation>
    <scope>NUCLEOTIDE SEQUENCE [LARGE SCALE GENOMIC DNA]</scope>
    <source>
        <strain evidence="2 3">DSM 43926</strain>
    </source>
</reference>
<organism evidence="2 3">
    <name type="scientific">Nonomuraea turkmeniaca</name>
    <dbReference type="NCBI Taxonomy" id="103838"/>
    <lineage>
        <taxon>Bacteria</taxon>
        <taxon>Bacillati</taxon>
        <taxon>Actinomycetota</taxon>
        <taxon>Actinomycetes</taxon>
        <taxon>Streptosporangiales</taxon>
        <taxon>Streptosporangiaceae</taxon>
        <taxon>Nonomuraea</taxon>
    </lineage>
</organism>
<comment type="caution">
    <text evidence="2">The sequence shown here is derived from an EMBL/GenBank/DDBJ whole genome shotgun (WGS) entry which is preliminary data.</text>
</comment>
<keyword evidence="3" id="KW-1185">Reference proteome</keyword>
<dbReference type="Proteomes" id="UP000309128">
    <property type="component" value="Unassembled WGS sequence"/>
</dbReference>
<name>A0A5S4EUY2_9ACTN</name>
<dbReference type="OrthoDB" id="3539254at2"/>
<dbReference type="RefSeq" id="WP_138674088.1">
    <property type="nucleotide sequence ID" value="NZ_VCKY01000408.1"/>
</dbReference>
<dbReference type="EMBL" id="VCKY01000408">
    <property type="protein sequence ID" value="TMR06649.1"/>
    <property type="molecule type" value="Genomic_DNA"/>
</dbReference>
<evidence type="ECO:0000313" key="2">
    <source>
        <dbReference type="EMBL" id="TMR06649.1"/>
    </source>
</evidence>
<feature type="region of interest" description="Disordered" evidence="1">
    <location>
        <begin position="1"/>
        <end position="21"/>
    </location>
</feature>
<sequence>MGETQPPSDWPSDWPGLEAERDGVTYDAQKIASIAQALREVMEPISGSGSGDNLGSLQDLSSNGSLHYDVCAHLRSLDNWEGGKSFAATLEQSHQTFVDVLEEVLENFTTAISLVEAEASTYQATNAANEGTV</sequence>